<keyword evidence="2" id="KW-1185">Reference proteome</keyword>
<accession>A0A434AZM5</accession>
<protein>
    <recommendedName>
        <fullName evidence="3">HEAT repeat domain-containing protein</fullName>
    </recommendedName>
</protein>
<dbReference type="RefSeq" id="WP_127342211.1">
    <property type="nucleotide sequence ID" value="NZ_RJJX01000001.1"/>
</dbReference>
<proteinExistence type="predicted"/>
<sequence length="173" mass="19326">MSDNKKKEIKSGVITGLQSTDINVFSGCISQLKKGGKTEDIQVLLDLLLDQKNKEINNLILKFLADVKDKSAVEIITAAISNAKYAAIKKNLLITCWESSLDFGEYLSIFVDCLIHSDFETAFEAFTVIENLTESISDKVKQKQQEKLKNAIAESNEDKKGILHEAIHILDQH</sequence>
<gene>
    <name evidence="1" type="ORF">DLK05_01560</name>
</gene>
<dbReference type="Proteomes" id="UP000282985">
    <property type="component" value="Unassembled WGS sequence"/>
</dbReference>
<evidence type="ECO:0008006" key="3">
    <source>
        <dbReference type="Google" id="ProtNLM"/>
    </source>
</evidence>
<reference evidence="1 2" key="1">
    <citation type="submission" date="2018-11" db="EMBL/GenBank/DDBJ databases">
        <title>Parancylomarina longa gen. nov., sp. nov., isolated from sediments of southern Okinawa.</title>
        <authorList>
            <person name="Fu T."/>
        </authorList>
    </citation>
    <scope>NUCLEOTIDE SEQUENCE [LARGE SCALE GENOMIC DNA]</scope>
    <source>
        <strain evidence="1 2">T3-2 S1-C</strain>
    </source>
</reference>
<comment type="caution">
    <text evidence="1">The sequence shown here is derived from an EMBL/GenBank/DDBJ whole genome shotgun (WGS) entry which is preliminary data.</text>
</comment>
<organism evidence="1 2">
    <name type="scientific">Ancylomarina longa</name>
    <dbReference type="NCBI Taxonomy" id="2487017"/>
    <lineage>
        <taxon>Bacteria</taxon>
        <taxon>Pseudomonadati</taxon>
        <taxon>Bacteroidota</taxon>
        <taxon>Bacteroidia</taxon>
        <taxon>Marinilabiliales</taxon>
        <taxon>Marinifilaceae</taxon>
        <taxon>Ancylomarina</taxon>
    </lineage>
</organism>
<dbReference type="EMBL" id="RJJX01000001">
    <property type="protein sequence ID" value="RUT80071.1"/>
    <property type="molecule type" value="Genomic_DNA"/>
</dbReference>
<dbReference type="SUPFAM" id="SSF48371">
    <property type="entry name" value="ARM repeat"/>
    <property type="match status" value="1"/>
</dbReference>
<dbReference type="InterPro" id="IPR016024">
    <property type="entry name" value="ARM-type_fold"/>
</dbReference>
<evidence type="ECO:0000313" key="1">
    <source>
        <dbReference type="EMBL" id="RUT80071.1"/>
    </source>
</evidence>
<evidence type="ECO:0000313" key="2">
    <source>
        <dbReference type="Proteomes" id="UP000282985"/>
    </source>
</evidence>
<dbReference type="AlphaFoldDB" id="A0A434AZM5"/>
<name>A0A434AZM5_9BACT</name>
<dbReference type="OrthoDB" id="1121286at2"/>